<dbReference type="PANTHER" id="PTHR44329">
    <property type="entry name" value="SERINE/THREONINE-PROTEIN KINASE TNNI3K-RELATED"/>
    <property type="match status" value="1"/>
</dbReference>
<keyword evidence="2" id="KW-0418">Kinase</keyword>
<dbReference type="Proteomes" id="UP000268093">
    <property type="component" value="Unassembled WGS sequence"/>
</dbReference>
<keyword evidence="3" id="KW-1185">Reference proteome</keyword>
<feature type="domain" description="Protein kinase" evidence="1">
    <location>
        <begin position="74"/>
        <end position="331"/>
    </location>
</feature>
<evidence type="ECO:0000259" key="1">
    <source>
        <dbReference type="PROSITE" id="PS50011"/>
    </source>
</evidence>
<dbReference type="Pfam" id="PF07714">
    <property type="entry name" value="PK_Tyr_Ser-Thr"/>
    <property type="match status" value="1"/>
</dbReference>
<evidence type="ECO:0000313" key="3">
    <source>
        <dbReference type="Proteomes" id="UP000268093"/>
    </source>
</evidence>
<protein>
    <submittedName>
        <fullName evidence="2">Kinase-like domain-containing protein</fullName>
    </submittedName>
</protein>
<dbReference type="EMBL" id="RBNI01002509">
    <property type="protein sequence ID" value="RUP49229.1"/>
    <property type="molecule type" value="Genomic_DNA"/>
</dbReference>
<dbReference type="InterPro" id="IPR011009">
    <property type="entry name" value="Kinase-like_dom_sf"/>
</dbReference>
<dbReference type="InterPro" id="IPR051681">
    <property type="entry name" value="Ser/Thr_Kinases-Pseudokinases"/>
</dbReference>
<keyword evidence="2" id="KW-0808">Transferase</keyword>
<dbReference type="InterPro" id="IPR001245">
    <property type="entry name" value="Ser-Thr/Tyr_kinase_cat_dom"/>
</dbReference>
<accession>A0A433DEH6</accession>
<organism evidence="2 3">
    <name type="scientific">Jimgerdemannia flammicorona</name>
    <dbReference type="NCBI Taxonomy" id="994334"/>
    <lineage>
        <taxon>Eukaryota</taxon>
        <taxon>Fungi</taxon>
        <taxon>Fungi incertae sedis</taxon>
        <taxon>Mucoromycota</taxon>
        <taxon>Mucoromycotina</taxon>
        <taxon>Endogonomycetes</taxon>
        <taxon>Endogonales</taxon>
        <taxon>Endogonaceae</taxon>
        <taxon>Jimgerdemannia</taxon>
    </lineage>
</organism>
<dbReference type="GO" id="GO:0005524">
    <property type="term" value="F:ATP binding"/>
    <property type="evidence" value="ECO:0007669"/>
    <property type="project" value="InterPro"/>
</dbReference>
<reference evidence="2 3" key="1">
    <citation type="journal article" date="2018" name="New Phytol.">
        <title>Phylogenomics of Endogonaceae and evolution of mycorrhizas within Mucoromycota.</title>
        <authorList>
            <person name="Chang Y."/>
            <person name="Desiro A."/>
            <person name="Na H."/>
            <person name="Sandor L."/>
            <person name="Lipzen A."/>
            <person name="Clum A."/>
            <person name="Barry K."/>
            <person name="Grigoriev I.V."/>
            <person name="Martin F.M."/>
            <person name="Stajich J.E."/>
            <person name="Smith M.E."/>
            <person name="Bonito G."/>
            <person name="Spatafora J.W."/>
        </authorList>
    </citation>
    <scope>NUCLEOTIDE SEQUENCE [LARGE SCALE GENOMIC DNA]</scope>
    <source>
        <strain evidence="2 3">GMNB39</strain>
    </source>
</reference>
<comment type="caution">
    <text evidence="2">The sequence shown here is derived from an EMBL/GenBank/DDBJ whole genome shotgun (WGS) entry which is preliminary data.</text>
</comment>
<dbReference type="AlphaFoldDB" id="A0A433DEH6"/>
<sequence length="705" mass="79780">MPSILEQIERQFSKLTGFNFEDPRVALHRKTRRKIKEINYPIHHGFHEEYRHHLAHLNIGDLHDYLAWIPYDRLVDVQILHKGPLATVHTAVLPSIREEGFAIVKKGKFHSFDGKKEKRVVLKELDDELIQELVVSEVSICNSEWPLTMELIGLTRNPATGRYLVVTEQASDGNLTSYITCNPPKDWDEVYQHIFTLAKRLASLHHLGYMHGNLHAGNVVFHEGEPYLLDIDIAPLHGEHHRGPHMPPEIITGSDYAPSADVYCFGTLAWQIIAGGARPHGDSVDTGRDDKLREEYVPGCPRGLWNIVVKCWHPDPEVRLTMQQVCVRLYYWRVEREWTSWGRWKVMSEETVDFVNKRLADDSQTVVLEGGGDGVIVGGFDVADSFIHVGDGRDGANSRSGVLNNPSTRAKGKRAFERLVIFALSSDLHNVGKQKHTTNLVTTPLPSIHLGRRKHVPLLIPIAPNLNHLIRVLLPRDPSRCRLVSWLLFPFIAALVSPFGYANANTFFPRRLIPDAPFPDAAHADHMTVHHTLPRQYLAYTPGPRVSYAIGIAVYMSGMKAVIPRNEMSPTAELLILDFVHGLRKPRKRRIDVGVRIFGLYLKWRLLGLIFQKYRVFGIPLHGDQRSLDALIIGFAAAVAHASVGELDLVYVYLNKLTPLKLAIKVPSQKHDVFVPSRGVSVDDWGPMVNKVVLWARDDQDVFDF</sequence>
<dbReference type="PROSITE" id="PS50011">
    <property type="entry name" value="PROTEIN_KINASE_DOM"/>
    <property type="match status" value="1"/>
</dbReference>
<evidence type="ECO:0000313" key="2">
    <source>
        <dbReference type="EMBL" id="RUP49229.1"/>
    </source>
</evidence>
<dbReference type="InterPro" id="IPR000719">
    <property type="entry name" value="Prot_kinase_dom"/>
</dbReference>
<dbReference type="GO" id="GO:0004674">
    <property type="term" value="F:protein serine/threonine kinase activity"/>
    <property type="evidence" value="ECO:0007669"/>
    <property type="project" value="TreeGrafter"/>
</dbReference>
<name>A0A433DEH6_9FUNG</name>
<dbReference type="OrthoDB" id="4062651at2759"/>
<proteinExistence type="predicted"/>
<dbReference type="SUPFAM" id="SSF56112">
    <property type="entry name" value="Protein kinase-like (PK-like)"/>
    <property type="match status" value="1"/>
</dbReference>
<dbReference type="Gene3D" id="1.10.510.10">
    <property type="entry name" value="Transferase(Phosphotransferase) domain 1"/>
    <property type="match status" value="1"/>
</dbReference>
<gene>
    <name evidence="2" type="ORF">BC936DRAFT_143029</name>
</gene>